<evidence type="ECO:0000256" key="1">
    <source>
        <dbReference type="ARBA" id="ARBA00022741"/>
    </source>
</evidence>
<dbReference type="SUPFAM" id="SSF52540">
    <property type="entry name" value="P-loop containing nucleoside triphosphate hydrolases"/>
    <property type="match status" value="2"/>
</dbReference>
<dbReference type="InterPro" id="IPR027417">
    <property type="entry name" value="P-loop_NTPase"/>
</dbReference>
<dbReference type="InterPro" id="IPR000330">
    <property type="entry name" value="SNF2_N"/>
</dbReference>
<name>A0ABR2VNW8_9FUNG</name>
<dbReference type="InterPro" id="IPR038718">
    <property type="entry name" value="SNF2-like_sf"/>
</dbReference>
<dbReference type="PROSITE" id="PS51192">
    <property type="entry name" value="HELICASE_ATP_BIND_1"/>
    <property type="match status" value="1"/>
</dbReference>
<proteinExistence type="predicted"/>
<dbReference type="CDD" id="cd18793">
    <property type="entry name" value="SF2_C_SNF"/>
    <property type="match status" value="1"/>
</dbReference>
<keyword evidence="8" id="KW-1185">Reference proteome</keyword>
<dbReference type="InterPro" id="IPR049730">
    <property type="entry name" value="SNF2/RAD54-like_C"/>
</dbReference>
<dbReference type="InterPro" id="IPR050628">
    <property type="entry name" value="SNF2_RAD54_helicase_TF"/>
</dbReference>
<evidence type="ECO:0008006" key="9">
    <source>
        <dbReference type="Google" id="ProtNLM"/>
    </source>
</evidence>
<evidence type="ECO:0000259" key="6">
    <source>
        <dbReference type="PROSITE" id="PS51194"/>
    </source>
</evidence>
<dbReference type="Gene3D" id="3.40.50.300">
    <property type="entry name" value="P-loop containing nucleotide triphosphate hydrolases"/>
    <property type="match status" value="1"/>
</dbReference>
<dbReference type="Pfam" id="PF00176">
    <property type="entry name" value="SNF2-rel_dom"/>
    <property type="match status" value="1"/>
</dbReference>
<feature type="domain" description="Helicase ATP-binding" evidence="5">
    <location>
        <begin position="251"/>
        <end position="422"/>
    </location>
</feature>
<accession>A0ABR2VNW8</accession>
<sequence length="708" mass="79910">MSTYNLPKPKLPEAHVIDLTEGEDSVKENSKPFYAEKFRTSNMNNPEPSVSEKQKAYMPTFGSPSLLERGRAHKPRYNYNFSGPKPNQLAPGSKKSTTPELGGFRPRPQHRYPNSININGGTPPEVIPASRLKKNNEVNSSGQNSNFIELHTPNSPTWARKLTAQGIKESRKLFIDQPLPPTPDFMPTKSYGFNHSPVSLPVGVKQSRDEIREFFQTIPDEVSVDSNIENPPELLVTLMAHQVKGVAWMVDRENSKHNGGILADDMGLGKTVQTLALLLTNKPPTDEKTKTTLIVGPLALIKQWESEIKSKVKPGTFSVCIHHGPSRTKDPLKLKRYDVVITTYNVIASEFSKDSKDISGPLYQVKWYRVVLDEAQTIKNKSTRSAQGCTSLSSIKRWCLTGTPIQNNVDELYSLLNFLQVKPYLHYPTFCDQITRPLQQGREQTAIKRLQVILKAIMLRRTKTTMLDGQRLLKLPERKVEISTIPFSPIERRFYEILEGQMQNRFQDILDQGSANRQYTNILCLLLRLRQACNHPELVRGAVDIDMDSLDPIPAPEPEDEQLDDLASLLSGMKLNKPAKKCATCLVLLKNPADTQCSDCAATIKNQVEKQHLDGDFCSTKIHKMMEILKKTREENPSYKTIIFSQFTSMLDLVEEPLRKEGFKFCRYDGSMVNKLREQSLEQLKSDPETTVLLISLKCGSLGLNLTC</sequence>
<keyword evidence="2" id="KW-0378">Hydrolase</keyword>
<dbReference type="Proteomes" id="UP001479436">
    <property type="component" value="Unassembled WGS sequence"/>
</dbReference>
<dbReference type="CDD" id="cd18008">
    <property type="entry name" value="DEXDc_SHPRH-like"/>
    <property type="match status" value="1"/>
</dbReference>
<keyword evidence="3" id="KW-0067">ATP-binding</keyword>
<evidence type="ECO:0000259" key="5">
    <source>
        <dbReference type="PROSITE" id="PS51192"/>
    </source>
</evidence>
<dbReference type="InterPro" id="IPR001650">
    <property type="entry name" value="Helicase_C-like"/>
</dbReference>
<gene>
    <name evidence="7" type="ORF">K7432_014874</name>
</gene>
<feature type="non-terminal residue" evidence="7">
    <location>
        <position position="708"/>
    </location>
</feature>
<dbReference type="PANTHER" id="PTHR45626">
    <property type="entry name" value="TRANSCRIPTION TERMINATION FACTOR 2-RELATED"/>
    <property type="match status" value="1"/>
</dbReference>
<evidence type="ECO:0000313" key="7">
    <source>
        <dbReference type="EMBL" id="KAK9687209.1"/>
    </source>
</evidence>
<evidence type="ECO:0000256" key="3">
    <source>
        <dbReference type="ARBA" id="ARBA00022840"/>
    </source>
</evidence>
<keyword evidence="1" id="KW-0547">Nucleotide-binding</keyword>
<dbReference type="PANTHER" id="PTHR45626:SF14">
    <property type="entry name" value="ATP-DEPENDENT DNA HELICASE (EUROFUNG)"/>
    <property type="match status" value="1"/>
</dbReference>
<evidence type="ECO:0000256" key="2">
    <source>
        <dbReference type="ARBA" id="ARBA00022801"/>
    </source>
</evidence>
<dbReference type="EMBL" id="JASJQH010008697">
    <property type="protein sequence ID" value="KAK9687209.1"/>
    <property type="molecule type" value="Genomic_DNA"/>
</dbReference>
<dbReference type="PROSITE" id="PS51194">
    <property type="entry name" value="HELICASE_CTER"/>
    <property type="match status" value="1"/>
</dbReference>
<evidence type="ECO:0000256" key="4">
    <source>
        <dbReference type="SAM" id="MobiDB-lite"/>
    </source>
</evidence>
<feature type="region of interest" description="Disordered" evidence="4">
    <location>
        <begin position="37"/>
        <end position="128"/>
    </location>
</feature>
<comment type="caution">
    <text evidence="7">The sequence shown here is derived from an EMBL/GenBank/DDBJ whole genome shotgun (WGS) entry which is preliminary data.</text>
</comment>
<evidence type="ECO:0000313" key="8">
    <source>
        <dbReference type="Proteomes" id="UP001479436"/>
    </source>
</evidence>
<dbReference type="Pfam" id="PF00271">
    <property type="entry name" value="Helicase_C"/>
    <property type="match status" value="1"/>
</dbReference>
<dbReference type="Gene3D" id="3.40.50.10810">
    <property type="entry name" value="Tandem AAA-ATPase domain"/>
    <property type="match status" value="1"/>
</dbReference>
<reference evidence="7 8" key="1">
    <citation type="submission" date="2023-04" db="EMBL/GenBank/DDBJ databases">
        <title>Genome of Basidiobolus ranarum AG-B5.</title>
        <authorList>
            <person name="Stajich J.E."/>
            <person name="Carter-House D."/>
            <person name="Gryganskyi A."/>
        </authorList>
    </citation>
    <scope>NUCLEOTIDE SEQUENCE [LARGE SCALE GENOMIC DNA]</scope>
    <source>
        <strain evidence="7 8">AG-B5</strain>
    </source>
</reference>
<dbReference type="SMART" id="SM00487">
    <property type="entry name" value="DEXDc"/>
    <property type="match status" value="1"/>
</dbReference>
<feature type="domain" description="Helicase C-terminal" evidence="6">
    <location>
        <begin position="624"/>
        <end position="708"/>
    </location>
</feature>
<organism evidence="7 8">
    <name type="scientific">Basidiobolus ranarum</name>
    <dbReference type="NCBI Taxonomy" id="34480"/>
    <lineage>
        <taxon>Eukaryota</taxon>
        <taxon>Fungi</taxon>
        <taxon>Fungi incertae sedis</taxon>
        <taxon>Zoopagomycota</taxon>
        <taxon>Entomophthoromycotina</taxon>
        <taxon>Basidiobolomycetes</taxon>
        <taxon>Basidiobolales</taxon>
        <taxon>Basidiobolaceae</taxon>
        <taxon>Basidiobolus</taxon>
    </lineage>
</organism>
<dbReference type="InterPro" id="IPR014001">
    <property type="entry name" value="Helicase_ATP-bd"/>
</dbReference>
<protein>
    <recommendedName>
        <fullName evidence="9">Helicase ATP-binding domain-containing protein</fullName>
    </recommendedName>
</protein>